<organism evidence="9 10">
    <name type="scientific">Microlunatus elymi</name>
    <dbReference type="NCBI Taxonomy" id="2596828"/>
    <lineage>
        <taxon>Bacteria</taxon>
        <taxon>Bacillati</taxon>
        <taxon>Actinomycetota</taxon>
        <taxon>Actinomycetes</taxon>
        <taxon>Propionibacteriales</taxon>
        <taxon>Propionibacteriaceae</taxon>
        <taxon>Microlunatus</taxon>
    </lineage>
</organism>
<feature type="transmembrane region" description="Helical" evidence="7">
    <location>
        <begin position="103"/>
        <end position="125"/>
    </location>
</feature>
<feature type="region of interest" description="Disordered" evidence="6">
    <location>
        <begin position="191"/>
        <end position="224"/>
    </location>
</feature>
<dbReference type="EMBL" id="CP041692">
    <property type="protein sequence ID" value="QDP96318.1"/>
    <property type="molecule type" value="Genomic_DNA"/>
</dbReference>
<keyword evidence="5 7" id="KW-0472">Membrane</keyword>
<reference evidence="9 10" key="1">
    <citation type="submission" date="2019-07" db="EMBL/GenBank/DDBJ databases">
        <title>Microlunatus dokdonensis sp. nov. isolated from the rhizospheric soil of the wild plant Elymus tsukushiensis.</title>
        <authorList>
            <person name="Ghim S.-Y."/>
            <person name="Hwang Y.-J."/>
            <person name="Son J.-S."/>
            <person name="Shin J.-H."/>
        </authorList>
    </citation>
    <scope>NUCLEOTIDE SEQUENCE [LARGE SCALE GENOMIC DNA]</scope>
    <source>
        <strain evidence="9 10">KUDC0627</strain>
    </source>
</reference>
<name>A0A516PYS4_9ACTN</name>
<comment type="subcellular location">
    <subcellularLocation>
        <location evidence="1">Membrane</location>
        <topology evidence="1">Multi-pass membrane protein</topology>
    </subcellularLocation>
</comment>
<evidence type="ECO:0000313" key="10">
    <source>
        <dbReference type="Proteomes" id="UP000319263"/>
    </source>
</evidence>
<protein>
    <submittedName>
        <fullName evidence="9">GtrA family protein</fullName>
    </submittedName>
</protein>
<sequence length="224" mass="24891">MRRLGHFIFVRHRHNWAQLIRFAIVGGSGALVNMLVVVILKRVGPNYRDVFFDLPFTDFNVRWYHVIVTIAFLVANLWNFVINRRWTFRTTHHSAWYSEYPPFLAVGAIGQVLSLALVTALIHSGSPISLPDSVFDDSTGLRTKLYWAQLISIVVVTPVTFLINKFWTFSAARHGKQSKLMPIDPEMAEAEDNVAALPDRTAATAAAPSSPGTPAATSDSRAAG</sequence>
<dbReference type="GO" id="GO:0000271">
    <property type="term" value="P:polysaccharide biosynthetic process"/>
    <property type="evidence" value="ECO:0007669"/>
    <property type="project" value="InterPro"/>
</dbReference>
<evidence type="ECO:0000256" key="2">
    <source>
        <dbReference type="ARBA" id="ARBA00009399"/>
    </source>
</evidence>
<dbReference type="InterPro" id="IPR007267">
    <property type="entry name" value="GtrA_DPMS_TM"/>
</dbReference>
<dbReference type="AlphaFoldDB" id="A0A516PYS4"/>
<evidence type="ECO:0000256" key="4">
    <source>
        <dbReference type="ARBA" id="ARBA00022989"/>
    </source>
</evidence>
<dbReference type="Pfam" id="PF04138">
    <property type="entry name" value="GtrA_DPMS_TM"/>
    <property type="match status" value="1"/>
</dbReference>
<feature type="transmembrane region" description="Helical" evidence="7">
    <location>
        <begin position="63"/>
        <end position="82"/>
    </location>
</feature>
<keyword evidence="10" id="KW-1185">Reference proteome</keyword>
<proteinExistence type="inferred from homology"/>
<gene>
    <name evidence="9" type="ORF">FOE78_10780</name>
</gene>
<accession>A0A516PYS4</accession>
<evidence type="ECO:0000313" key="9">
    <source>
        <dbReference type="EMBL" id="QDP96318.1"/>
    </source>
</evidence>
<dbReference type="GO" id="GO:0005886">
    <property type="term" value="C:plasma membrane"/>
    <property type="evidence" value="ECO:0007669"/>
    <property type="project" value="TreeGrafter"/>
</dbReference>
<evidence type="ECO:0000256" key="6">
    <source>
        <dbReference type="SAM" id="MobiDB-lite"/>
    </source>
</evidence>
<dbReference type="InterPro" id="IPR051401">
    <property type="entry name" value="GtrA_CellWall_Glycosyl"/>
</dbReference>
<evidence type="ECO:0000256" key="3">
    <source>
        <dbReference type="ARBA" id="ARBA00022692"/>
    </source>
</evidence>
<evidence type="ECO:0000256" key="7">
    <source>
        <dbReference type="SAM" id="Phobius"/>
    </source>
</evidence>
<feature type="transmembrane region" description="Helical" evidence="7">
    <location>
        <begin position="20"/>
        <end position="43"/>
    </location>
</feature>
<dbReference type="Proteomes" id="UP000319263">
    <property type="component" value="Chromosome"/>
</dbReference>
<dbReference type="PANTHER" id="PTHR38459:SF1">
    <property type="entry name" value="PROPHAGE BACTOPRENOL-LINKED GLUCOSE TRANSLOCASE HOMOLOG"/>
    <property type="match status" value="1"/>
</dbReference>
<dbReference type="OrthoDB" id="9807815at2"/>
<keyword evidence="3 7" id="KW-0812">Transmembrane</keyword>
<feature type="transmembrane region" description="Helical" evidence="7">
    <location>
        <begin position="145"/>
        <end position="167"/>
    </location>
</feature>
<evidence type="ECO:0000256" key="5">
    <source>
        <dbReference type="ARBA" id="ARBA00023136"/>
    </source>
</evidence>
<evidence type="ECO:0000259" key="8">
    <source>
        <dbReference type="Pfam" id="PF04138"/>
    </source>
</evidence>
<feature type="compositionally biased region" description="Low complexity" evidence="6">
    <location>
        <begin position="195"/>
        <end position="224"/>
    </location>
</feature>
<dbReference type="RefSeq" id="WP_143986284.1">
    <property type="nucleotide sequence ID" value="NZ_CP041692.1"/>
</dbReference>
<evidence type="ECO:0000256" key="1">
    <source>
        <dbReference type="ARBA" id="ARBA00004141"/>
    </source>
</evidence>
<comment type="similarity">
    <text evidence="2">Belongs to the GtrA family.</text>
</comment>
<feature type="domain" description="GtrA/DPMS transmembrane" evidence="8">
    <location>
        <begin position="21"/>
        <end position="169"/>
    </location>
</feature>
<dbReference type="PANTHER" id="PTHR38459">
    <property type="entry name" value="PROPHAGE BACTOPRENOL-LINKED GLUCOSE TRANSLOCASE HOMOLOG"/>
    <property type="match status" value="1"/>
</dbReference>
<dbReference type="KEGG" id="mik:FOE78_10780"/>
<keyword evidence="4 7" id="KW-1133">Transmembrane helix</keyword>